<proteinExistence type="predicted"/>
<gene>
    <name evidence="2" type="ORF">H4C15_21800</name>
</gene>
<dbReference type="InterPro" id="IPR018877">
    <property type="entry name" value="Phage_P22_Orf201_C"/>
</dbReference>
<feature type="domain" description="KilA-N" evidence="1">
    <location>
        <begin position="3"/>
        <end position="131"/>
    </location>
</feature>
<evidence type="ECO:0000259" key="1">
    <source>
        <dbReference type="PROSITE" id="PS51301"/>
    </source>
</evidence>
<dbReference type="AlphaFoldDB" id="A0A7W2LZU3"/>
<name>A0A7W2LZU3_9PSED</name>
<evidence type="ECO:0000313" key="3">
    <source>
        <dbReference type="Proteomes" id="UP000577346"/>
    </source>
</evidence>
<dbReference type="EMBL" id="JACGDA010000058">
    <property type="protein sequence ID" value="MBA6150105.1"/>
    <property type="molecule type" value="Genomic_DNA"/>
</dbReference>
<dbReference type="InterPro" id="IPR018004">
    <property type="entry name" value="KilA/APSES_HTH"/>
</dbReference>
<evidence type="ECO:0000313" key="2">
    <source>
        <dbReference type="EMBL" id="MBA6150105.1"/>
    </source>
</evidence>
<comment type="caution">
    <text evidence="2">The sequence shown here is derived from an EMBL/GenBank/DDBJ whole genome shotgun (WGS) entry which is preliminary data.</text>
</comment>
<sequence length="201" mass="22653">MSNVIHLDFEGRQVDLSADGWLNATKIAKQFDKEPTAWLRQIDTLEYLCIMGDALGVNSVTLTEFNEIKELDASKSWVRSKILALTKRTGLVLTKAGGNGGTWLHPKVRVYFGRWISTRFAVWCDTKIEALLSGAPSKLDRLNRACKIFDDRESLASTYGRGLCEWKRDKPLLLGDIERELDSLQMVLGLNNPNQPRLKAS</sequence>
<accession>A0A7W2LZU3</accession>
<dbReference type="Pfam" id="PF04383">
    <property type="entry name" value="KilA-N"/>
    <property type="match status" value="1"/>
</dbReference>
<dbReference type="PROSITE" id="PS51301">
    <property type="entry name" value="KILA_N"/>
    <property type="match status" value="1"/>
</dbReference>
<dbReference type="InterPro" id="IPR017880">
    <property type="entry name" value="KilA_N"/>
</dbReference>
<organism evidence="2 3">
    <name type="scientific">Pseudomonas juntendi</name>
    <dbReference type="NCBI Taxonomy" id="2666183"/>
    <lineage>
        <taxon>Bacteria</taxon>
        <taxon>Pseudomonadati</taxon>
        <taxon>Pseudomonadota</taxon>
        <taxon>Gammaproteobacteria</taxon>
        <taxon>Pseudomonadales</taxon>
        <taxon>Pseudomonadaceae</taxon>
        <taxon>Pseudomonas</taxon>
    </lineage>
</organism>
<protein>
    <submittedName>
        <fullName evidence="2">KilA-N domain-containing protein</fullName>
    </submittedName>
</protein>
<dbReference type="Pfam" id="PF10549">
    <property type="entry name" value="ORF11CD3"/>
    <property type="match status" value="1"/>
</dbReference>
<reference evidence="2 3" key="1">
    <citation type="submission" date="2020-07" db="EMBL/GenBank/DDBJ databases">
        <title>Diversity of carbapenemase encoding genes among Pseudomonas putida group clinical isolates in a tertiary Brazilian hospital.</title>
        <authorList>
            <person name="Alberto-Lei F."/>
            <person name="Nodari C.S."/>
            <person name="Streling A.P."/>
            <person name="Paulino J.T."/>
            <person name="Bessa-Neto F.O."/>
            <person name="Cayo R."/>
            <person name="Gales A.C."/>
        </authorList>
    </citation>
    <scope>NUCLEOTIDE SEQUENCE [LARGE SCALE GENOMIC DNA]</scope>
    <source>
        <strain evidence="2 3">11213</strain>
    </source>
</reference>
<dbReference type="Proteomes" id="UP000577346">
    <property type="component" value="Unassembled WGS sequence"/>
</dbReference>
<dbReference type="RefSeq" id="WP_182337149.1">
    <property type="nucleotide sequence ID" value="NZ_JACGDA010000058.1"/>
</dbReference>
<dbReference type="SMART" id="SM01252">
    <property type="entry name" value="KilA-N"/>
    <property type="match status" value="1"/>
</dbReference>